<reference evidence="2 3" key="1">
    <citation type="submission" date="2019-05" db="EMBL/GenBank/DDBJ databases">
        <title>Another draft genome of Portunus trituberculatus and its Hox gene families provides insights of decapod evolution.</title>
        <authorList>
            <person name="Jeong J.-H."/>
            <person name="Song I."/>
            <person name="Kim S."/>
            <person name="Choi T."/>
            <person name="Kim D."/>
            <person name="Ryu S."/>
            <person name="Kim W."/>
        </authorList>
    </citation>
    <scope>NUCLEOTIDE SEQUENCE [LARGE SCALE GENOMIC DNA]</scope>
    <source>
        <tissue evidence="2">Muscle</tissue>
    </source>
</reference>
<evidence type="ECO:0000256" key="1">
    <source>
        <dbReference type="SAM" id="MobiDB-lite"/>
    </source>
</evidence>
<name>A0A5B7J0C1_PORTR</name>
<accession>A0A5B7J0C1</accession>
<dbReference type="Proteomes" id="UP000324222">
    <property type="component" value="Unassembled WGS sequence"/>
</dbReference>
<organism evidence="2 3">
    <name type="scientific">Portunus trituberculatus</name>
    <name type="common">Swimming crab</name>
    <name type="synonym">Neptunus trituberculatus</name>
    <dbReference type="NCBI Taxonomy" id="210409"/>
    <lineage>
        <taxon>Eukaryota</taxon>
        <taxon>Metazoa</taxon>
        <taxon>Ecdysozoa</taxon>
        <taxon>Arthropoda</taxon>
        <taxon>Crustacea</taxon>
        <taxon>Multicrustacea</taxon>
        <taxon>Malacostraca</taxon>
        <taxon>Eumalacostraca</taxon>
        <taxon>Eucarida</taxon>
        <taxon>Decapoda</taxon>
        <taxon>Pleocyemata</taxon>
        <taxon>Brachyura</taxon>
        <taxon>Eubrachyura</taxon>
        <taxon>Portunoidea</taxon>
        <taxon>Portunidae</taxon>
        <taxon>Portuninae</taxon>
        <taxon>Portunus</taxon>
    </lineage>
</organism>
<protein>
    <submittedName>
        <fullName evidence="2">Uncharacterized protein</fullName>
    </submittedName>
</protein>
<evidence type="ECO:0000313" key="2">
    <source>
        <dbReference type="EMBL" id="MPC87953.1"/>
    </source>
</evidence>
<sequence>MVESAITASLHRCSTAPKHSSPKTSVHNTPSLESRDLEWVYVWRGRSALRPPSSVIITDEAGRAA</sequence>
<proteinExistence type="predicted"/>
<feature type="compositionally biased region" description="Polar residues" evidence="1">
    <location>
        <begin position="22"/>
        <end position="31"/>
    </location>
</feature>
<feature type="region of interest" description="Disordered" evidence="1">
    <location>
        <begin position="1"/>
        <end position="31"/>
    </location>
</feature>
<keyword evidence="3" id="KW-1185">Reference proteome</keyword>
<dbReference type="AlphaFoldDB" id="A0A5B7J0C1"/>
<evidence type="ECO:0000313" key="3">
    <source>
        <dbReference type="Proteomes" id="UP000324222"/>
    </source>
</evidence>
<comment type="caution">
    <text evidence="2">The sequence shown here is derived from an EMBL/GenBank/DDBJ whole genome shotgun (WGS) entry which is preliminary data.</text>
</comment>
<gene>
    <name evidence="2" type="ORF">E2C01_082837</name>
</gene>
<dbReference type="EMBL" id="VSRR010076129">
    <property type="protein sequence ID" value="MPC87953.1"/>
    <property type="molecule type" value="Genomic_DNA"/>
</dbReference>